<dbReference type="GO" id="GO:0003700">
    <property type="term" value="F:DNA-binding transcription factor activity"/>
    <property type="evidence" value="ECO:0007669"/>
    <property type="project" value="TreeGrafter"/>
</dbReference>
<dbReference type="Proteomes" id="UP000466396">
    <property type="component" value="Chromosome"/>
</dbReference>
<feature type="compositionally biased region" description="Low complexity" evidence="2">
    <location>
        <begin position="192"/>
        <end position="214"/>
    </location>
</feature>
<proteinExistence type="predicted"/>
<dbReference type="Gene3D" id="1.10.357.10">
    <property type="entry name" value="Tetracycline Repressor, domain 2"/>
    <property type="match status" value="1"/>
</dbReference>
<protein>
    <submittedName>
        <fullName evidence="3">TetR family transcriptional regulator</fullName>
    </submittedName>
</protein>
<keyword evidence="1" id="KW-0238">DNA-binding</keyword>
<dbReference type="GO" id="GO:0000976">
    <property type="term" value="F:transcription cis-regulatory region binding"/>
    <property type="evidence" value="ECO:0007669"/>
    <property type="project" value="TreeGrafter"/>
</dbReference>
<name>A0A1X1Y786_9MYCO</name>
<sequence length="214" mass="23279">MPPSNQPRRDKLTDAAIGIVAEQGLHGLSHRAVDEAAEVPRGTTSNYFRSREALVAAAIQRIVDLHFALIAELRAQYADAGGAVNVADFLGDVVDHALTRYPGRYLAMLELALECARKPELREVLDRITADAMGLTRAAHRVNDTEPSREDVELLGAFYNGMLFTSLVMPQTLGARSPGEITRTMIHKVLEPSPAGSRAARSARSRSTPTGRPR</sequence>
<gene>
    <name evidence="3" type="ORF">MLAC_19560</name>
</gene>
<dbReference type="PANTHER" id="PTHR30055">
    <property type="entry name" value="HTH-TYPE TRANSCRIPTIONAL REGULATOR RUTR"/>
    <property type="match status" value="1"/>
</dbReference>
<keyword evidence="4" id="KW-1185">Reference proteome</keyword>
<reference evidence="3 4" key="1">
    <citation type="journal article" date="2019" name="Emerg. Microbes Infect.">
        <title>Comprehensive subspecies identification of 175 nontuberculous mycobacteria species based on 7547 genomic profiles.</title>
        <authorList>
            <person name="Matsumoto Y."/>
            <person name="Kinjo T."/>
            <person name="Motooka D."/>
            <person name="Nabeya D."/>
            <person name="Jung N."/>
            <person name="Uechi K."/>
            <person name="Horii T."/>
            <person name="Iida T."/>
            <person name="Fujita J."/>
            <person name="Nakamura S."/>
        </authorList>
    </citation>
    <scope>NUCLEOTIDE SEQUENCE [LARGE SCALE GENOMIC DNA]</scope>
    <source>
        <strain evidence="3 4">JCM 15657</strain>
    </source>
</reference>
<dbReference type="Pfam" id="PF00440">
    <property type="entry name" value="TetR_N"/>
    <property type="match status" value="1"/>
</dbReference>
<dbReference type="PANTHER" id="PTHR30055:SF231">
    <property type="entry name" value="TRANSCRIPTIONAL REGULATORY PROTEIN (PROBABLY DEOR-FAMILY)-RELATED"/>
    <property type="match status" value="1"/>
</dbReference>
<dbReference type="AlphaFoldDB" id="A0A1X1Y786"/>
<evidence type="ECO:0000313" key="4">
    <source>
        <dbReference type="Proteomes" id="UP000466396"/>
    </source>
</evidence>
<organism evidence="3 4">
    <name type="scientific">Mycobacterium lacus</name>
    <dbReference type="NCBI Taxonomy" id="169765"/>
    <lineage>
        <taxon>Bacteria</taxon>
        <taxon>Bacillati</taxon>
        <taxon>Actinomycetota</taxon>
        <taxon>Actinomycetes</taxon>
        <taxon>Mycobacteriales</taxon>
        <taxon>Mycobacteriaceae</taxon>
        <taxon>Mycobacterium</taxon>
    </lineage>
</organism>
<dbReference type="InterPro" id="IPR009057">
    <property type="entry name" value="Homeodomain-like_sf"/>
</dbReference>
<evidence type="ECO:0000256" key="2">
    <source>
        <dbReference type="SAM" id="MobiDB-lite"/>
    </source>
</evidence>
<feature type="region of interest" description="Disordered" evidence="2">
    <location>
        <begin position="191"/>
        <end position="214"/>
    </location>
</feature>
<dbReference type="OrthoDB" id="7506349at2"/>
<dbReference type="InterPro" id="IPR041583">
    <property type="entry name" value="TetR_C_31"/>
</dbReference>
<evidence type="ECO:0000313" key="3">
    <source>
        <dbReference type="EMBL" id="BBX96662.1"/>
    </source>
</evidence>
<accession>A0A1X1Y786</accession>
<dbReference type="PROSITE" id="PS50977">
    <property type="entry name" value="HTH_TETR_2"/>
    <property type="match status" value="1"/>
</dbReference>
<dbReference type="RefSeq" id="WP_085160132.1">
    <property type="nucleotide sequence ID" value="NZ_JACKSI010000169.1"/>
</dbReference>
<dbReference type="EMBL" id="AP022581">
    <property type="protein sequence ID" value="BBX96662.1"/>
    <property type="molecule type" value="Genomic_DNA"/>
</dbReference>
<dbReference type="STRING" id="169765.AWC15_20830"/>
<dbReference type="Pfam" id="PF17940">
    <property type="entry name" value="TetR_C_31"/>
    <property type="match status" value="1"/>
</dbReference>
<dbReference type="SUPFAM" id="SSF46689">
    <property type="entry name" value="Homeodomain-like"/>
    <property type="match status" value="1"/>
</dbReference>
<dbReference type="InterPro" id="IPR050109">
    <property type="entry name" value="HTH-type_TetR-like_transc_reg"/>
</dbReference>
<evidence type="ECO:0000256" key="1">
    <source>
        <dbReference type="ARBA" id="ARBA00023125"/>
    </source>
</evidence>
<dbReference type="KEGG" id="mlj:MLAC_19560"/>
<dbReference type="InterPro" id="IPR001647">
    <property type="entry name" value="HTH_TetR"/>
</dbReference>